<dbReference type="Proteomes" id="UP000594263">
    <property type="component" value="Unplaced"/>
</dbReference>
<dbReference type="AlphaFoldDB" id="A0A7N0UBQ6"/>
<name>A0A7N0UBQ6_KALFE</name>
<feature type="compositionally biased region" description="Basic and acidic residues" evidence="2">
    <location>
        <begin position="201"/>
        <end position="211"/>
    </location>
</feature>
<evidence type="ECO:0000256" key="1">
    <source>
        <dbReference type="SAM" id="Coils"/>
    </source>
</evidence>
<feature type="region of interest" description="Disordered" evidence="2">
    <location>
        <begin position="201"/>
        <end position="238"/>
    </location>
</feature>
<reference evidence="3" key="1">
    <citation type="submission" date="2021-01" db="UniProtKB">
        <authorList>
            <consortium name="EnsemblPlants"/>
        </authorList>
    </citation>
    <scope>IDENTIFICATION</scope>
</reference>
<protein>
    <recommendedName>
        <fullName evidence="5">GYF domain-containing protein</fullName>
    </recommendedName>
</protein>
<accession>A0A7N0UBQ6</accession>
<keyword evidence="1" id="KW-0175">Coiled coil</keyword>
<feature type="compositionally biased region" description="Low complexity" evidence="2">
    <location>
        <begin position="212"/>
        <end position="221"/>
    </location>
</feature>
<feature type="coiled-coil region" evidence="1">
    <location>
        <begin position="69"/>
        <end position="159"/>
    </location>
</feature>
<evidence type="ECO:0000313" key="3">
    <source>
        <dbReference type="EnsemblPlants" id="Kaladp0058s0317.1.v1.1"/>
    </source>
</evidence>
<feature type="compositionally biased region" description="Polar residues" evidence="2">
    <location>
        <begin position="229"/>
        <end position="238"/>
    </location>
</feature>
<dbReference type="EnsemblPlants" id="Kaladp0058s0317.1.v1.1">
    <property type="protein sequence ID" value="Kaladp0058s0317.1.v1.1"/>
    <property type="gene ID" value="Kaladp0058s0317.v1.1"/>
</dbReference>
<sequence length="304" mass="34653">MKLDLPTLLFSNRQICFLESMTALSKIGDFSPDQIAAMEKLIYEFQRLSSNYQFAEDSRSVSQRFMQSNASLIEATKQYRAERERIEAREARVRENSMKIEAEIKHLEQKLKAINSEIETLISKKLELASQIDDKSAELAKSSAELDTWIRQRKAVEERETILATWELFRKLFLYTDDALKVSPASSAEVVQRQETCSIPEDHQPGVKCEMEPSPSAPDEAPANRKSHQVYSHKSTEVQNQVDRDSRMWYHFSSSGVPQGPLSASLLKSWCESSPYAAKLKVWKTGQTPEQAIPIADAILQFFP</sequence>
<evidence type="ECO:0008006" key="5">
    <source>
        <dbReference type="Google" id="ProtNLM"/>
    </source>
</evidence>
<dbReference type="InterPro" id="IPR035445">
    <property type="entry name" value="GYF-like_dom_sf"/>
</dbReference>
<organism evidence="3 4">
    <name type="scientific">Kalanchoe fedtschenkoi</name>
    <name type="common">Lavender scallops</name>
    <name type="synonym">South American air plant</name>
    <dbReference type="NCBI Taxonomy" id="63787"/>
    <lineage>
        <taxon>Eukaryota</taxon>
        <taxon>Viridiplantae</taxon>
        <taxon>Streptophyta</taxon>
        <taxon>Embryophyta</taxon>
        <taxon>Tracheophyta</taxon>
        <taxon>Spermatophyta</taxon>
        <taxon>Magnoliopsida</taxon>
        <taxon>eudicotyledons</taxon>
        <taxon>Gunneridae</taxon>
        <taxon>Pentapetalae</taxon>
        <taxon>Saxifragales</taxon>
        <taxon>Crassulaceae</taxon>
        <taxon>Kalanchoe</taxon>
    </lineage>
</organism>
<dbReference type="Gramene" id="Kaladp0058s0317.1.v1.1">
    <property type="protein sequence ID" value="Kaladp0058s0317.1.v1.1"/>
    <property type="gene ID" value="Kaladp0058s0317.v1.1"/>
</dbReference>
<dbReference type="Gene3D" id="3.30.1490.40">
    <property type="match status" value="1"/>
</dbReference>
<evidence type="ECO:0000313" key="4">
    <source>
        <dbReference type="Proteomes" id="UP000594263"/>
    </source>
</evidence>
<dbReference type="SUPFAM" id="SSF55277">
    <property type="entry name" value="GYF domain"/>
    <property type="match status" value="1"/>
</dbReference>
<evidence type="ECO:0000256" key="2">
    <source>
        <dbReference type="SAM" id="MobiDB-lite"/>
    </source>
</evidence>
<proteinExistence type="predicted"/>
<keyword evidence="4" id="KW-1185">Reference proteome</keyword>